<gene>
    <name evidence="15" type="ORF">OSB1V03_LOCUS2152</name>
</gene>
<evidence type="ECO:0000313" key="15">
    <source>
        <dbReference type="EMBL" id="CAD7621681.1"/>
    </source>
</evidence>
<dbReference type="Pfam" id="PF00067">
    <property type="entry name" value="p450"/>
    <property type="match status" value="1"/>
</dbReference>
<dbReference type="PANTHER" id="PTHR24292:SF54">
    <property type="entry name" value="CYP9F3-RELATED"/>
    <property type="match status" value="1"/>
</dbReference>
<keyword evidence="6 13" id="KW-0479">Metal-binding</keyword>
<keyword evidence="16" id="KW-1185">Reference proteome</keyword>
<dbReference type="PROSITE" id="PS00086">
    <property type="entry name" value="CYTOCHROME_P450"/>
    <property type="match status" value="1"/>
</dbReference>
<evidence type="ECO:0000256" key="12">
    <source>
        <dbReference type="ARBA" id="ARBA00023136"/>
    </source>
</evidence>
<dbReference type="AlphaFoldDB" id="A0A7R9KGF8"/>
<dbReference type="SUPFAM" id="SSF48264">
    <property type="entry name" value="Cytochrome P450"/>
    <property type="match status" value="1"/>
</dbReference>
<evidence type="ECO:0000256" key="9">
    <source>
        <dbReference type="ARBA" id="ARBA00023002"/>
    </source>
</evidence>
<dbReference type="EMBL" id="OC855290">
    <property type="protein sequence ID" value="CAD7621681.1"/>
    <property type="molecule type" value="Genomic_DNA"/>
</dbReference>
<comment type="similarity">
    <text evidence="4 14">Belongs to the cytochrome P450 family.</text>
</comment>
<dbReference type="Gene3D" id="1.10.630.10">
    <property type="entry name" value="Cytochrome P450"/>
    <property type="match status" value="1"/>
</dbReference>
<dbReference type="EMBL" id="CAJPIZ010000715">
    <property type="protein sequence ID" value="CAG2102111.1"/>
    <property type="molecule type" value="Genomic_DNA"/>
</dbReference>
<protein>
    <recommendedName>
        <fullName evidence="17">Cytochrome P450</fullName>
    </recommendedName>
</protein>
<evidence type="ECO:0000256" key="1">
    <source>
        <dbReference type="ARBA" id="ARBA00001971"/>
    </source>
</evidence>
<dbReference type="InterPro" id="IPR017972">
    <property type="entry name" value="Cyt_P450_CS"/>
</dbReference>
<dbReference type="InterPro" id="IPR050476">
    <property type="entry name" value="Insect_CytP450_Detox"/>
</dbReference>
<feature type="binding site" description="axial binding residue" evidence="13">
    <location>
        <position position="449"/>
    </location>
    <ligand>
        <name>heme</name>
        <dbReference type="ChEBI" id="CHEBI:30413"/>
    </ligand>
    <ligandPart>
        <name>Fe</name>
        <dbReference type="ChEBI" id="CHEBI:18248"/>
    </ligandPart>
</feature>
<evidence type="ECO:0000256" key="13">
    <source>
        <dbReference type="PIRSR" id="PIRSR602401-1"/>
    </source>
</evidence>
<dbReference type="GO" id="GO:0004497">
    <property type="term" value="F:monooxygenase activity"/>
    <property type="evidence" value="ECO:0007669"/>
    <property type="project" value="UniProtKB-KW"/>
</dbReference>
<dbReference type="PRINTS" id="PR00385">
    <property type="entry name" value="P450"/>
</dbReference>
<keyword evidence="8" id="KW-0492">Microsome</keyword>
<dbReference type="GO" id="GO:0005789">
    <property type="term" value="C:endoplasmic reticulum membrane"/>
    <property type="evidence" value="ECO:0007669"/>
    <property type="project" value="UniProtKB-SubCell"/>
</dbReference>
<dbReference type="FunFam" id="1.10.630.10:FF:000042">
    <property type="entry name" value="Cytochrome P450"/>
    <property type="match status" value="1"/>
</dbReference>
<evidence type="ECO:0000256" key="2">
    <source>
        <dbReference type="ARBA" id="ARBA00004174"/>
    </source>
</evidence>
<evidence type="ECO:0000256" key="7">
    <source>
        <dbReference type="ARBA" id="ARBA00022824"/>
    </source>
</evidence>
<keyword evidence="10 13" id="KW-0408">Iron</keyword>
<dbReference type="PRINTS" id="PR00463">
    <property type="entry name" value="EP450I"/>
</dbReference>
<keyword evidence="11 14" id="KW-0503">Monooxygenase</keyword>
<dbReference type="PANTHER" id="PTHR24292">
    <property type="entry name" value="CYTOCHROME P450"/>
    <property type="match status" value="1"/>
</dbReference>
<evidence type="ECO:0000256" key="5">
    <source>
        <dbReference type="ARBA" id="ARBA00022617"/>
    </source>
</evidence>
<accession>A0A7R9KGF8</accession>
<evidence type="ECO:0000256" key="6">
    <source>
        <dbReference type="ARBA" id="ARBA00022723"/>
    </source>
</evidence>
<dbReference type="Proteomes" id="UP000759131">
    <property type="component" value="Unassembled WGS sequence"/>
</dbReference>
<dbReference type="CDD" id="cd11055">
    <property type="entry name" value="CYP3A-like"/>
    <property type="match status" value="1"/>
</dbReference>
<comment type="cofactor">
    <cofactor evidence="1 13">
        <name>heme</name>
        <dbReference type="ChEBI" id="CHEBI:30413"/>
    </cofactor>
</comment>
<evidence type="ECO:0008006" key="17">
    <source>
        <dbReference type="Google" id="ProtNLM"/>
    </source>
</evidence>
<dbReference type="InterPro" id="IPR036396">
    <property type="entry name" value="Cyt_P450_sf"/>
</dbReference>
<keyword evidence="9 14" id="KW-0560">Oxidoreductase</keyword>
<comment type="subcellular location">
    <subcellularLocation>
        <location evidence="3">Endoplasmic reticulum membrane</location>
        <topology evidence="3">Peripheral membrane protein</topology>
    </subcellularLocation>
    <subcellularLocation>
        <location evidence="2">Microsome membrane</location>
        <topology evidence="2">Peripheral membrane protein</topology>
    </subcellularLocation>
</comment>
<evidence type="ECO:0000256" key="8">
    <source>
        <dbReference type="ARBA" id="ARBA00022848"/>
    </source>
</evidence>
<reference evidence="15" key="1">
    <citation type="submission" date="2020-11" db="EMBL/GenBank/DDBJ databases">
        <authorList>
            <person name="Tran Van P."/>
        </authorList>
    </citation>
    <scope>NUCLEOTIDE SEQUENCE</scope>
</reference>
<evidence type="ECO:0000313" key="16">
    <source>
        <dbReference type="Proteomes" id="UP000759131"/>
    </source>
</evidence>
<sequence length="503" mass="56924">MQYKWYRILNYWSVRNISGPKPIPLFGNTLSPILRPKPLVELEWYKTYGPIYGKYNCGKPELSVADPVLLKQILVKDFHKFRNRGVAKVDDVVFANIFLAIDDDWKRMRAIASPLFSTGKLKHMCPVINECCDNFLAALDRDVSTGRTEVELKQVMAAYTVDVIGKCVFSVDTDSYCDPNNPFTTKANWILKHFTTSSSALLTNILPTFLTKRLAAIGSSNIMFFKHLSKRLISERKNAAKKPNDFLQYFTDMKIEDNNTTTTTGADSVATDELMIEKRALSAVLKKKKLTTDEAIAQTIVFFIAGYETTATALAYCTYELALNPDIQDRLVAETREAFSENTGDIDYETVIRLPLLDAVISETLRKYPPGINPLRKAAEDVMLTTGTDGLTFKVEKGTNVEIPVYAIHHSPDNYSDAFIFKPDRFLPQNRHNIKPYTYLPFGAGPRHCIGMRFALLMAKLAMVKLIRQFRFYRLPTTDVPVVFTAGRLTVHSCSLRVGVEKR</sequence>
<keyword evidence="5 13" id="KW-0349">Heme</keyword>
<keyword evidence="12" id="KW-0472">Membrane</keyword>
<dbReference type="GO" id="GO:0005506">
    <property type="term" value="F:iron ion binding"/>
    <property type="evidence" value="ECO:0007669"/>
    <property type="project" value="InterPro"/>
</dbReference>
<dbReference type="OrthoDB" id="6428965at2759"/>
<dbReference type="InterPro" id="IPR001128">
    <property type="entry name" value="Cyt_P450"/>
</dbReference>
<evidence type="ECO:0000256" key="14">
    <source>
        <dbReference type="RuleBase" id="RU000461"/>
    </source>
</evidence>
<evidence type="ECO:0000256" key="4">
    <source>
        <dbReference type="ARBA" id="ARBA00010617"/>
    </source>
</evidence>
<evidence type="ECO:0000256" key="3">
    <source>
        <dbReference type="ARBA" id="ARBA00004406"/>
    </source>
</evidence>
<dbReference type="GO" id="GO:0020037">
    <property type="term" value="F:heme binding"/>
    <property type="evidence" value="ECO:0007669"/>
    <property type="project" value="InterPro"/>
</dbReference>
<evidence type="ECO:0000256" key="10">
    <source>
        <dbReference type="ARBA" id="ARBA00023004"/>
    </source>
</evidence>
<evidence type="ECO:0000256" key="11">
    <source>
        <dbReference type="ARBA" id="ARBA00023033"/>
    </source>
</evidence>
<proteinExistence type="inferred from homology"/>
<dbReference type="InterPro" id="IPR002401">
    <property type="entry name" value="Cyt_P450_E_grp-I"/>
</dbReference>
<dbReference type="GO" id="GO:0016705">
    <property type="term" value="F:oxidoreductase activity, acting on paired donors, with incorporation or reduction of molecular oxygen"/>
    <property type="evidence" value="ECO:0007669"/>
    <property type="project" value="InterPro"/>
</dbReference>
<keyword evidence="7" id="KW-0256">Endoplasmic reticulum</keyword>
<organism evidence="15">
    <name type="scientific">Medioppia subpectinata</name>
    <dbReference type="NCBI Taxonomy" id="1979941"/>
    <lineage>
        <taxon>Eukaryota</taxon>
        <taxon>Metazoa</taxon>
        <taxon>Ecdysozoa</taxon>
        <taxon>Arthropoda</taxon>
        <taxon>Chelicerata</taxon>
        <taxon>Arachnida</taxon>
        <taxon>Acari</taxon>
        <taxon>Acariformes</taxon>
        <taxon>Sarcoptiformes</taxon>
        <taxon>Oribatida</taxon>
        <taxon>Brachypylina</taxon>
        <taxon>Oppioidea</taxon>
        <taxon>Oppiidae</taxon>
        <taxon>Medioppia</taxon>
    </lineage>
</organism>
<name>A0A7R9KGF8_9ACAR</name>